<organism evidence="1 2">
    <name type="scientific">Parelaphostrongylus tenuis</name>
    <name type="common">Meningeal worm</name>
    <dbReference type="NCBI Taxonomy" id="148309"/>
    <lineage>
        <taxon>Eukaryota</taxon>
        <taxon>Metazoa</taxon>
        <taxon>Ecdysozoa</taxon>
        <taxon>Nematoda</taxon>
        <taxon>Chromadorea</taxon>
        <taxon>Rhabditida</taxon>
        <taxon>Rhabditina</taxon>
        <taxon>Rhabditomorpha</taxon>
        <taxon>Strongyloidea</taxon>
        <taxon>Metastrongylidae</taxon>
        <taxon>Parelaphostrongylus</taxon>
    </lineage>
</organism>
<dbReference type="AlphaFoldDB" id="A0AAD5R9Q5"/>
<proteinExistence type="predicted"/>
<gene>
    <name evidence="1" type="ORF">KIN20_034150</name>
</gene>
<accession>A0AAD5R9Q5</accession>
<evidence type="ECO:0000313" key="1">
    <source>
        <dbReference type="EMBL" id="KAJ1372091.1"/>
    </source>
</evidence>
<dbReference type="EMBL" id="JAHQIW010007091">
    <property type="protein sequence ID" value="KAJ1372091.1"/>
    <property type="molecule type" value="Genomic_DNA"/>
</dbReference>
<reference evidence="1" key="1">
    <citation type="submission" date="2021-06" db="EMBL/GenBank/DDBJ databases">
        <title>Parelaphostrongylus tenuis whole genome reference sequence.</title>
        <authorList>
            <person name="Garwood T.J."/>
            <person name="Larsen P.A."/>
            <person name="Fountain-Jones N.M."/>
            <person name="Garbe J.R."/>
            <person name="Macchietto M.G."/>
            <person name="Kania S.A."/>
            <person name="Gerhold R.W."/>
            <person name="Richards J.E."/>
            <person name="Wolf T.M."/>
        </authorList>
    </citation>
    <scope>NUCLEOTIDE SEQUENCE</scope>
    <source>
        <strain evidence="1">MNPRO001-30</strain>
        <tissue evidence="1">Meninges</tissue>
    </source>
</reference>
<dbReference type="Proteomes" id="UP001196413">
    <property type="component" value="Unassembled WGS sequence"/>
</dbReference>
<name>A0AAD5R9Q5_PARTN</name>
<sequence length="91" mass="10098">MPAGQASTRTFNVSGLTTLPVAMIYSTVINIQAQVPGIAPNERRAQTFVQRLVMQTMSRQFIYVKSPSSHELWKRTGDANFSEICRLPIAA</sequence>
<comment type="caution">
    <text evidence="1">The sequence shown here is derived from an EMBL/GenBank/DDBJ whole genome shotgun (WGS) entry which is preliminary data.</text>
</comment>
<evidence type="ECO:0000313" key="2">
    <source>
        <dbReference type="Proteomes" id="UP001196413"/>
    </source>
</evidence>
<keyword evidence="2" id="KW-1185">Reference proteome</keyword>
<protein>
    <submittedName>
        <fullName evidence="1">Uncharacterized protein</fullName>
    </submittedName>
</protein>